<organism evidence="2 3">
    <name type="scientific">Mucilaginibacter straminoryzae</name>
    <dbReference type="NCBI Taxonomy" id="2932774"/>
    <lineage>
        <taxon>Bacteria</taxon>
        <taxon>Pseudomonadati</taxon>
        <taxon>Bacteroidota</taxon>
        <taxon>Sphingobacteriia</taxon>
        <taxon>Sphingobacteriales</taxon>
        <taxon>Sphingobacteriaceae</taxon>
        <taxon>Mucilaginibacter</taxon>
    </lineage>
</organism>
<dbReference type="AlphaFoldDB" id="A0A9X1X645"/>
<proteinExistence type="predicted"/>
<evidence type="ECO:0000313" key="3">
    <source>
        <dbReference type="Proteomes" id="UP001139450"/>
    </source>
</evidence>
<dbReference type="RefSeq" id="WP_245129174.1">
    <property type="nucleotide sequence ID" value="NZ_JALJEJ010000002.1"/>
</dbReference>
<keyword evidence="3" id="KW-1185">Reference proteome</keyword>
<protein>
    <submittedName>
        <fullName evidence="2">Uncharacterized protein</fullName>
    </submittedName>
</protein>
<dbReference type="EMBL" id="JALJEJ010000002">
    <property type="protein sequence ID" value="MCJ8209344.1"/>
    <property type="molecule type" value="Genomic_DNA"/>
</dbReference>
<keyword evidence="1" id="KW-0732">Signal</keyword>
<accession>A0A9X1X645</accession>
<feature type="chain" id="PRO_5040772324" evidence="1">
    <location>
        <begin position="21"/>
        <end position="171"/>
    </location>
</feature>
<dbReference type="Proteomes" id="UP001139450">
    <property type="component" value="Unassembled WGS sequence"/>
</dbReference>
<gene>
    <name evidence="2" type="ORF">MUY27_06460</name>
</gene>
<feature type="signal peptide" evidence="1">
    <location>
        <begin position="1"/>
        <end position="20"/>
    </location>
</feature>
<name>A0A9X1X645_9SPHI</name>
<reference evidence="2" key="1">
    <citation type="submission" date="2022-04" db="EMBL/GenBank/DDBJ databases">
        <title>Mucilaginibacter sp. RS28 isolated from freshwater.</title>
        <authorList>
            <person name="Ko S.-R."/>
        </authorList>
    </citation>
    <scope>NUCLEOTIDE SEQUENCE</scope>
    <source>
        <strain evidence="2">RS28</strain>
    </source>
</reference>
<evidence type="ECO:0000256" key="1">
    <source>
        <dbReference type="SAM" id="SignalP"/>
    </source>
</evidence>
<comment type="caution">
    <text evidence="2">The sequence shown here is derived from an EMBL/GenBank/DDBJ whole genome shotgun (WGS) entry which is preliminary data.</text>
</comment>
<evidence type="ECO:0000313" key="2">
    <source>
        <dbReference type="EMBL" id="MCJ8209344.1"/>
    </source>
</evidence>
<sequence length="171" mass="19846">MKKLFLLIAILLPAAPMLSAQPIVPVQGKMVTREDYQRYEQDVVKTIDWLQETPWKQDPQLYSKATSFLFKWIQGTPTITMELMPPLVDLTDQNNKLMASFIGGYTKYAIQHPVYLKEDANMAAVKALFDKYRAEPDHKKDSDIEHLLKLEKEGTLKDWVINEYEKVTQNQ</sequence>